<dbReference type="RefSeq" id="WP_229684948.1">
    <property type="nucleotide sequence ID" value="NZ_BMOD01000034.1"/>
</dbReference>
<comment type="caution">
    <text evidence="9">The sequence shown here is derived from an EMBL/GenBank/DDBJ whole genome shotgun (WGS) entry which is preliminary data.</text>
</comment>
<organism evidence="9 10">
    <name type="scientific">Deinococcus roseus</name>
    <dbReference type="NCBI Taxonomy" id="392414"/>
    <lineage>
        <taxon>Bacteria</taxon>
        <taxon>Thermotogati</taxon>
        <taxon>Deinococcota</taxon>
        <taxon>Deinococci</taxon>
        <taxon>Deinococcales</taxon>
        <taxon>Deinococcaceae</taxon>
        <taxon>Deinococcus</taxon>
    </lineage>
</organism>
<feature type="transmembrane region" description="Helical" evidence="7">
    <location>
        <begin position="32"/>
        <end position="50"/>
    </location>
</feature>
<dbReference type="InterPro" id="IPR000515">
    <property type="entry name" value="MetI-like"/>
</dbReference>
<dbReference type="PROSITE" id="PS50928">
    <property type="entry name" value="ABC_TM1"/>
    <property type="match status" value="1"/>
</dbReference>
<dbReference type="EMBL" id="BMOD01000034">
    <property type="protein sequence ID" value="GGJ56048.1"/>
    <property type="molecule type" value="Genomic_DNA"/>
</dbReference>
<comment type="subcellular location">
    <subcellularLocation>
        <location evidence="1 7">Cell membrane</location>
        <topology evidence="1 7">Multi-pass membrane protein</topology>
    </subcellularLocation>
</comment>
<evidence type="ECO:0000256" key="3">
    <source>
        <dbReference type="ARBA" id="ARBA00022475"/>
    </source>
</evidence>
<keyword evidence="2 7" id="KW-0813">Transport</keyword>
<dbReference type="Proteomes" id="UP000632222">
    <property type="component" value="Unassembled WGS sequence"/>
</dbReference>
<evidence type="ECO:0000313" key="9">
    <source>
        <dbReference type="EMBL" id="GGJ56048.1"/>
    </source>
</evidence>
<dbReference type="InterPro" id="IPR035906">
    <property type="entry name" value="MetI-like_sf"/>
</dbReference>
<gene>
    <name evidence="9" type="ORF">GCM10008938_47750</name>
</gene>
<evidence type="ECO:0000256" key="1">
    <source>
        <dbReference type="ARBA" id="ARBA00004651"/>
    </source>
</evidence>
<accession>A0ABQ2DFL8</accession>
<keyword evidence="10" id="KW-1185">Reference proteome</keyword>
<name>A0ABQ2DFL8_9DEIO</name>
<feature type="transmembrane region" description="Helical" evidence="7">
    <location>
        <begin position="94"/>
        <end position="118"/>
    </location>
</feature>
<dbReference type="Gene3D" id="1.10.3720.10">
    <property type="entry name" value="MetI-like"/>
    <property type="match status" value="1"/>
</dbReference>
<dbReference type="PANTHER" id="PTHR43005">
    <property type="entry name" value="BLR7065 PROTEIN"/>
    <property type="match status" value="1"/>
</dbReference>
<sequence length="313" mass="35254">MKNITPTLVQKKPTRDTHPIAHLLGKLWKGRLGLLFVLPAFLFLGVFFYYPAWTALSGAFTDWDGFNTPRFVGLENFQRVFSDPVMGQAALNNLIYAAVTIVIHTLFPFLAAELIFALKNHFSQYLYRSMFVIPLVVPTVVMILLWMYFYKTEGTVNQILNFLHLQNLTHTWLAEPATALGAIILMGFPYVIPFNLLLLYTGLQSIPGEVYEAAEIDGCTPWRRIFSIDIPLLLPQFSLILMLTIIGSTQNILAPLVMTNGGPGYSTTLPALYMYNTGVQYGQFGYSMAQSFVLFLVTALFSVISQIAQRRNQ</sequence>
<protein>
    <submittedName>
        <fullName evidence="9">Sugar ABC transporter permease</fullName>
    </submittedName>
</protein>
<keyword evidence="6 7" id="KW-0472">Membrane</keyword>
<feature type="domain" description="ABC transmembrane type-1" evidence="8">
    <location>
        <begin position="90"/>
        <end position="305"/>
    </location>
</feature>
<dbReference type="Pfam" id="PF00528">
    <property type="entry name" value="BPD_transp_1"/>
    <property type="match status" value="1"/>
</dbReference>
<comment type="similarity">
    <text evidence="7">Belongs to the binding-protein-dependent transport system permease family.</text>
</comment>
<feature type="transmembrane region" description="Helical" evidence="7">
    <location>
        <begin position="177"/>
        <end position="200"/>
    </location>
</feature>
<feature type="transmembrane region" description="Helical" evidence="7">
    <location>
        <begin position="232"/>
        <end position="253"/>
    </location>
</feature>
<keyword evidence="4 7" id="KW-0812">Transmembrane</keyword>
<feature type="transmembrane region" description="Helical" evidence="7">
    <location>
        <begin position="130"/>
        <end position="150"/>
    </location>
</feature>
<evidence type="ECO:0000259" key="8">
    <source>
        <dbReference type="PROSITE" id="PS50928"/>
    </source>
</evidence>
<keyword evidence="5 7" id="KW-1133">Transmembrane helix</keyword>
<evidence type="ECO:0000256" key="4">
    <source>
        <dbReference type="ARBA" id="ARBA00022692"/>
    </source>
</evidence>
<proteinExistence type="inferred from homology"/>
<dbReference type="PANTHER" id="PTHR43005:SF1">
    <property type="entry name" value="SPERMIDINE_PUTRESCINE TRANSPORT SYSTEM PERMEASE PROTEIN"/>
    <property type="match status" value="1"/>
</dbReference>
<evidence type="ECO:0000256" key="2">
    <source>
        <dbReference type="ARBA" id="ARBA00022448"/>
    </source>
</evidence>
<evidence type="ECO:0000256" key="5">
    <source>
        <dbReference type="ARBA" id="ARBA00022989"/>
    </source>
</evidence>
<evidence type="ECO:0000313" key="10">
    <source>
        <dbReference type="Proteomes" id="UP000632222"/>
    </source>
</evidence>
<evidence type="ECO:0000256" key="6">
    <source>
        <dbReference type="ARBA" id="ARBA00023136"/>
    </source>
</evidence>
<feature type="transmembrane region" description="Helical" evidence="7">
    <location>
        <begin position="284"/>
        <end position="304"/>
    </location>
</feature>
<dbReference type="SUPFAM" id="SSF161098">
    <property type="entry name" value="MetI-like"/>
    <property type="match status" value="1"/>
</dbReference>
<reference evidence="10" key="1">
    <citation type="journal article" date="2019" name="Int. J. Syst. Evol. Microbiol.">
        <title>The Global Catalogue of Microorganisms (GCM) 10K type strain sequencing project: providing services to taxonomists for standard genome sequencing and annotation.</title>
        <authorList>
            <consortium name="The Broad Institute Genomics Platform"/>
            <consortium name="The Broad Institute Genome Sequencing Center for Infectious Disease"/>
            <person name="Wu L."/>
            <person name="Ma J."/>
        </authorList>
    </citation>
    <scope>NUCLEOTIDE SEQUENCE [LARGE SCALE GENOMIC DNA]</scope>
    <source>
        <strain evidence="10">JCM 14370</strain>
    </source>
</reference>
<evidence type="ECO:0000256" key="7">
    <source>
        <dbReference type="RuleBase" id="RU363032"/>
    </source>
</evidence>
<keyword evidence="3" id="KW-1003">Cell membrane</keyword>
<dbReference type="CDD" id="cd06261">
    <property type="entry name" value="TM_PBP2"/>
    <property type="match status" value="1"/>
</dbReference>